<dbReference type="EMBL" id="JAAIWN010000008">
    <property type="protein sequence ID" value="NEY80929.1"/>
    <property type="molecule type" value="Genomic_DNA"/>
</dbReference>
<dbReference type="EMBL" id="JACEIO010000008">
    <property type="protein sequence ID" value="MBA4536562.1"/>
    <property type="molecule type" value="Genomic_DNA"/>
</dbReference>
<evidence type="ECO:0000313" key="2">
    <source>
        <dbReference type="EMBL" id="MBA4536562.1"/>
    </source>
</evidence>
<sequence>MNIPPKLLKQVQINTKNGNIDVKNLNEINRLFLSSNVGNINVDSFMGEFVNIDAKNGAINLGTVDGEVKIKNRTGNLNSLTFVDIKGKNSIKLSNGNVKITLPNELKFNDIGYHISTNNGKIILKNELLNKQITKRGVGQRIINRSKGNKELNLSVSVGSIDIN</sequence>
<gene>
    <name evidence="3" type="ORF">G4D64_05165</name>
    <name evidence="2" type="ORF">H1Z61_05205</name>
</gene>
<dbReference type="AlphaFoldDB" id="A0A6B3VSH9"/>
<dbReference type="Pfam" id="PF13349">
    <property type="entry name" value="DUF4097"/>
    <property type="match status" value="1"/>
</dbReference>
<organism evidence="3 4">
    <name type="scientific">Bacillus aquiflavi</name>
    <dbReference type="NCBI Taxonomy" id="2672567"/>
    <lineage>
        <taxon>Bacteria</taxon>
        <taxon>Bacillati</taxon>
        <taxon>Bacillota</taxon>
        <taxon>Bacilli</taxon>
        <taxon>Bacillales</taxon>
        <taxon>Bacillaceae</taxon>
        <taxon>Bacillus</taxon>
    </lineage>
</organism>
<evidence type="ECO:0000259" key="1">
    <source>
        <dbReference type="Pfam" id="PF13349"/>
    </source>
</evidence>
<dbReference type="InterPro" id="IPR025164">
    <property type="entry name" value="Toastrack_DUF4097"/>
</dbReference>
<protein>
    <submittedName>
        <fullName evidence="3">DUF4097 domain-containing protein</fullName>
    </submittedName>
    <submittedName>
        <fullName evidence="2">DUF4097 family beta strand repeat protein</fullName>
    </submittedName>
</protein>
<comment type="caution">
    <text evidence="3">The sequence shown here is derived from an EMBL/GenBank/DDBJ whole genome shotgun (WGS) entry which is preliminary data.</text>
</comment>
<dbReference type="Proteomes" id="UP000570010">
    <property type="component" value="Unassembled WGS sequence"/>
</dbReference>
<feature type="domain" description="DUF4097" evidence="1">
    <location>
        <begin position="8"/>
        <end position="163"/>
    </location>
</feature>
<evidence type="ECO:0000313" key="3">
    <source>
        <dbReference type="EMBL" id="NEY80929.1"/>
    </source>
</evidence>
<proteinExistence type="predicted"/>
<dbReference type="RefSeq" id="WP_163240815.1">
    <property type="nucleotide sequence ID" value="NZ_CP082780.1"/>
</dbReference>
<evidence type="ECO:0000313" key="4">
    <source>
        <dbReference type="Proteomes" id="UP000472971"/>
    </source>
</evidence>
<reference evidence="3 4" key="1">
    <citation type="submission" date="2020-02" db="EMBL/GenBank/DDBJ databases">
        <title>Bacillus aquiflavi sp. nov., isolated from yellow water of strong flavor Chinese baijiu in Yibin region of China.</title>
        <authorList>
            <person name="Xie J."/>
        </authorList>
    </citation>
    <scope>NUCLEOTIDE SEQUENCE [LARGE SCALE GENOMIC DNA]</scope>
    <source>
        <strain evidence="3 4">3H-10</strain>
    </source>
</reference>
<accession>A0A6B3VSH9</accession>
<dbReference type="Proteomes" id="UP000472971">
    <property type="component" value="Unassembled WGS sequence"/>
</dbReference>
<name>A0A6B3VSH9_9BACI</name>
<keyword evidence="4" id="KW-1185">Reference proteome</keyword>
<reference evidence="2 5" key="2">
    <citation type="submission" date="2020-07" db="EMBL/GenBank/DDBJ databases">
        <authorList>
            <person name="Feng H."/>
        </authorList>
    </citation>
    <scope>NUCLEOTIDE SEQUENCE [LARGE SCALE GENOMIC DNA]</scope>
    <source>
        <strain evidence="5">s-12</strain>
        <strain evidence="2">S-12</strain>
    </source>
</reference>
<evidence type="ECO:0000313" key="5">
    <source>
        <dbReference type="Proteomes" id="UP000570010"/>
    </source>
</evidence>